<gene>
    <name evidence="7" type="ORF">PKOR_00845</name>
</gene>
<feature type="transmembrane region" description="Helical" evidence="6">
    <location>
        <begin position="166"/>
        <end position="184"/>
    </location>
</feature>
<evidence type="ECO:0000256" key="1">
    <source>
        <dbReference type="ARBA" id="ARBA00004651"/>
    </source>
</evidence>
<dbReference type="Pfam" id="PF13440">
    <property type="entry name" value="Polysacc_synt_3"/>
    <property type="match status" value="1"/>
</dbReference>
<evidence type="ECO:0000256" key="4">
    <source>
        <dbReference type="ARBA" id="ARBA00022989"/>
    </source>
</evidence>
<proteinExistence type="predicted"/>
<dbReference type="KEGG" id="pko:PKOR_00845"/>
<feature type="transmembrane region" description="Helical" evidence="6">
    <location>
        <begin position="312"/>
        <end position="337"/>
    </location>
</feature>
<dbReference type="GO" id="GO:0005886">
    <property type="term" value="C:plasma membrane"/>
    <property type="evidence" value="ECO:0007669"/>
    <property type="project" value="UniProtKB-SubCell"/>
</dbReference>
<feature type="transmembrane region" description="Helical" evidence="6">
    <location>
        <begin position="190"/>
        <end position="208"/>
    </location>
</feature>
<dbReference type="CDD" id="cd13125">
    <property type="entry name" value="MATE_like_10"/>
    <property type="match status" value="1"/>
</dbReference>
<feature type="transmembrane region" description="Helical" evidence="6">
    <location>
        <begin position="236"/>
        <end position="256"/>
    </location>
</feature>
<sequence>MSKVIARGREGAYRKIFKATSIYGGVQVFNIIITIIRTKLVAVLLGPSGMGIVSLLTTTTGFIGAITNFGLSTSAVKNVSAAFSTGNSRELAVTVAVFRRLVWFTGLLGFVLTLALAPWLSKIVFDNREYTYAFFFVAVTLLLTQVSAGQGVILRGTRKLDYMAKSSVIGAVAGLVVSVPFYYFLGEDGIVPAIILTSLSALLVTWYFSRKVDIPSVEVSTGKVLGKGKQMLKMGFLISLSGLITLGVSNFVRIYISNKGGLAEVGLYNAGFAIIGTYVGMVFTAMGTDYYPRLAAVAHDKHKSNLEINQQAEIALLILAPILMVFLVYIEWAIILLYSKKFSPITGMIHWAALGIFFKAVGWAIGFLILAKGASRVFFWNEIVANAFILGLNIVGYNLFGLTGLGVSFLFSYLIYFLQVYILCKYLYALSLSIDLIKVFVYQFVLALACFTVVQLLEKKYAYPIGTVFILVSVLFSWVQLNKRLGLIQIIKKVLTKLTT</sequence>
<feature type="transmembrane region" description="Helical" evidence="6">
    <location>
        <begin position="406"/>
        <end position="424"/>
    </location>
</feature>
<feature type="transmembrane region" description="Helical" evidence="6">
    <location>
        <begin position="268"/>
        <end position="291"/>
    </location>
</feature>
<dbReference type="InterPro" id="IPR050833">
    <property type="entry name" value="Poly_Biosynth_Transport"/>
</dbReference>
<dbReference type="AlphaFoldDB" id="A0A0E3UUP8"/>
<dbReference type="OrthoDB" id="9769862at2"/>
<dbReference type="GO" id="GO:0009246">
    <property type="term" value="P:enterobacterial common antigen biosynthetic process"/>
    <property type="evidence" value="ECO:0007669"/>
    <property type="project" value="InterPro"/>
</dbReference>
<dbReference type="PANTHER" id="PTHR30250">
    <property type="entry name" value="PST FAMILY PREDICTED COLANIC ACID TRANSPORTER"/>
    <property type="match status" value="1"/>
</dbReference>
<evidence type="ECO:0000256" key="5">
    <source>
        <dbReference type="ARBA" id="ARBA00023136"/>
    </source>
</evidence>
<dbReference type="InterPro" id="IPR044550">
    <property type="entry name" value="WzxE"/>
</dbReference>
<evidence type="ECO:0000256" key="6">
    <source>
        <dbReference type="SAM" id="Phobius"/>
    </source>
</evidence>
<dbReference type="PANTHER" id="PTHR30250:SF11">
    <property type="entry name" value="O-ANTIGEN TRANSPORTER-RELATED"/>
    <property type="match status" value="1"/>
</dbReference>
<feature type="transmembrane region" description="Helical" evidence="6">
    <location>
        <begin position="461"/>
        <end position="479"/>
    </location>
</feature>
<feature type="transmembrane region" description="Helical" evidence="6">
    <location>
        <begin position="349"/>
        <end position="371"/>
    </location>
</feature>
<evidence type="ECO:0000313" key="8">
    <source>
        <dbReference type="Proteomes" id="UP000033109"/>
    </source>
</evidence>
<protein>
    <submittedName>
        <fullName evidence="7">O-antigen translocase</fullName>
    </submittedName>
</protein>
<dbReference type="STRING" id="400092.PKOR_00845"/>
<evidence type="ECO:0000313" key="7">
    <source>
        <dbReference type="EMBL" id="AKD01952.1"/>
    </source>
</evidence>
<organism evidence="7 8">
    <name type="scientific">Pontibacter korlensis</name>
    <dbReference type="NCBI Taxonomy" id="400092"/>
    <lineage>
        <taxon>Bacteria</taxon>
        <taxon>Pseudomonadati</taxon>
        <taxon>Bacteroidota</taxon>
        <taxon>Cytophagia</taxon>
        <taxon>Cytophagales</taxon>
        <taxon>Hymenobacteraceae</taxon>
        <taxon>Pontibacter</taxon>
    </lineage>
</organism>
<feature type="transmembrane region" description="Helical" evidence="6">
    <location>
        <begin position="101"/>
        <end position="120"/>
    </location>
</feature>
<feature type="transmembrane region" description="Helical" evidence="6">
    <location>
        <begin position="436"/>
        <end position="455"/>
    </location>
</feature>
<feature type="transmembrane region" description="Helical" evidence="6">
    <location>
        <begin position="132"/>
        <end position="154"/>
    </location>
</feature>
<feature type="transmembrane region" description="Helical" evidence="6">
    <location>
        <begin position="21"/>
        <end position="45"/>
    </location>
</feature>
<evidence type="ECO:0000256" key="2">
    <source>
        <dbReference type="ARBA" id="ARBA00022475"/>
    </source>
</evidence>
<feature type="transmembrane region" description="Helical" evidence="6">
    <location>
        <begin position="383"/>
        <end position="400"/>
    </location>
</feature>
<keyword evidence="8" id="KW-1185">Reference proteome</keyword>
<evidence type="ECO:0000256" key="3">
    <source>
        <dbReference type="ARBA" id="ARBA00022692"/>
    </source>
</evidence>
<dbReference type="EMBL" id="CP009621">
    <property type="protein sequence ID" value="AKD01952.1"/>
    <property type="molecule type" value="Genomic_DNA"/>
</dbReference>
<comment type="subcellular location">
    <subcellularLocation>
        <location evidence="1">Cell membrane</location>
        <topology evidence="1">Multi-pass membrane protein</topology>
    </subcellularLocation>
</comment>
<keyword evidence="5 6" id="KW-0472">Membrane</keyword>
<dbReference type="RefSeq" id="WP_046308657.1">
    <property type="nucleotide sequence ID" value="NZ_CBCSCY010000044.1"/>
</dbReference>
<feature type="transmembrane region" description="Helical" evidence="6">
    <location>
        <begin position="51"/>
        <end position="71"/>
    </location>
</feature>
<keyword evidence="3 6" id="KW-0812">Transmembrane</keyword>
<keyword evidence="4 6" id="KW-1133">Transmembrane helix</keyword>
<dbReference type="PATRIC" id="fig|400092.3.peg.194"/>
<name>A0A0E3UUP8_9BACT</name>
<keyword evidence="2" id="KW-1003">Cell membrane</keyword>
<accession>A0A0E3UUP8</accession>
<reference evidence="7 8" key="1">
    <citation type="journal article" date="2015" name="Sci. Rep.">
        <title>Unraveling adaptation of Pontibacter korlensis to radiation and infertility in desert through complete genome and comparative transcriptomic analysis.</title>
        <authorList>
            <person name="Dai J."/>
            <person name="Dai W."/>
            <person name="Qiu C."/>
            <person name="Yang Z."/>
            <person name="Zhang Y."/>
            <person name="Zhou M."/>
            <person name="Zhang L."/>
            <person name="Fang C."/>
            <person name="Gao Q."/>
            <person name="Yang Q."/>
            <person name="Li X."/>
            <person name="Wang Z."/>
            <person name="Wang Z."/>
            <person name="Jia Z."/>
            <person name="Chen X."/>
        </authorList>
    </citation>
    <scope>NUCLEOTIDE SEQUENCE [LARGE SCALE GENOMIC DNA]</scope>
    <source>
        <strain evidence="7 8">X14-1T</strain>
    </source>
</reference>
<dbReference type="HOGENOM" id="CLU_042154_2_0_10"/>
<dbReference type="Proteomes" id="UP000033109">
    <property type="component" value="Chromosome"/>
</dbReference>